<keyword evidence="2" id="KW-1185">Reference proteome</keyword>
<dbReference type="EMBL" id="VSRR010055915">
    <property type="protein sequence ID" value="MPC81097.1"/>
    <property type="molecule type" value="Genomic_DNA"/>
</dbReference>
<accession>A0A5B7IHR5</accession>
<reference evidence="1 2" key="1">
    <citation type="submission" date="2019-05" db="EMBL/GenBank/DDBJ databases">
        <title>Another draft genome of Portunus trituberculatus and its Hox gene families provides insights of decapod evolution.</title>
        <authorList>
            <person name="Jeong J.-H."/>
            <person name="Song I."/>
            <person name="Kim S."/>
            <person name="Choi T."/>
            <person name="Kim D."/>
            <person name="Ryu S."/>
            <person name="Kim W."/>
        </authorList>
    </citation>
    <scope>NUCLEOTIDE SEQUENCE [LARGE SCALE GENOMIC DNA]</scope>
    <source>
        <tissue evidence="1">Muscle</tissue>
    </source>
</reference>
<protein>
    <submittedName>
        <fullName evidence="1">Uncharacterized protein</fullName>
    </submittedName>
</protein>
<evidence type="ECO:0000313" key="2">
    <source>
        <dbReference type="Proteomes" id="UP000324222"/>
    </source>
</evidence>
<dbReference type="AlphaFoldDB" id="A0A5B7IHR5"/>
<proteinExistence type="predicted"/>
<organism evidence="1 2">
    <name type="scientific">Portunus trituberculatus</name>
    <name type="common">Swimming crab</name>
    <name type="synonym">Neptunus trituberculatus</name>
    <dbReference type="NCBI Taxonomy" id="210409"/>
    <lineage>
        <taxon>Eukaryota</taxon>
        <taxon>Metazoa</taxon>
        <taxon>Ecdysozoa</taxon>
        <taxon>Arthropoda</taxon>
        <taxon>Crustacea</taxon>
        <taxon>Multicrustacea</taxon>
        <taxon>Malacostraca</taxon>
        <taxon>Eumalacostraca</taxon>
        <taxon>Eucarida</taxon>
        <taxon>Decapoda</taxon>
        <taxon>Pleocyemata</taxon>
        <taxon>Brachyura</taxon>
        <taxon>Eubrachyura</taxon>
        <taxon>Portunoidea</taxon>
        <taxon>Portunidae</taxon>
        <taxon>Portuninae</taxon>
        <taxon>Portunus</taxon>
    </lineage>
</organism>
<comment type="caution">
    <text evidence="1">The sequence shown here is derived from an EMBL/GenBank/DDBJ whole genome shotgun (WGS) entry which is preliminary data.</text>
</comment>
<dbReference type="Proteomes" id="UP000324222">
    <property type="component" value="Unassembled WGS sequence"/>
</dbReference>
<gene>
    <name evidence="1" type="ORF">E2C01_075697</name>
</gene>
<evidence type="ECO:0000313" key="1">
    <source>
        <dbReference type="EMBL" id="MPC81097.1"/>
    </source>
</evidence>
<sequence>MRFGFVAFQNGTNENYFKQRSRIWLISRKRWLEARRLCRGSRNCRWISDQRYDMTPYIHEY</sequence>
<name>A0A5B7IHR5_PORTR</name>